<dbReference type="OrthoDB" id="412874at2759"/>
<dbReference type="SMART" id="SM01351">
    <property type="entry name" value="Aspzincin_M35"/>
    <property type="match status" value="1"/>
</dbReference>
<feature type="signal peptide" evidence="8">
    <location>
        <begin position="1"/>
        <end position="17"/>
    </location>
</feature>
<sequence>MFAAATFVLSAAFLVSAGRPLSLKHGTRLNNSSLTNDLAAEVQMQERFASSQSALDHFSASPLRKHALYVHCDANQIIQIVQAFKIAQKYADSSYNHLKSNPSGSDLYTKWFGSFDTDRYNRVLKSFNRLRVYPSQFTYKCTCTKQKVISKVKQHEYGIVNLCPNFWILNVDGIYSRAFSIIREGTRFSKVLGTHNHNLTYAGSMTLAVKSPTKAIYNANNHAYFSLDTHT</sequence>
<dbReference type="GO" id="GO:0046872">
    <property type="term" value="F:metal ion binding"/>
    <property type="evidence" value="ECO:0007669"/>
    <property type="project" value="UniProtKB-KW"/>
</dbReference>
<evidence type="ECO:0000256" key="5">
    <source>
        <dbReference type="ARBA" id="ARBA00022801"/>
    </source>
</evidence>
<dbReference type="InterPro" id="IPR050414">
    <property type="entry name" value="Fungal_M35_metalloproteases"/>
</dbReference>
<keyword evidence="3" id="KW-0645">Protease</keyword>
<keyword evidence="4" id="KW-0479">Metal-binding</keyword>
<comment type="cofactor">
    <cofactor evidence="1">
        <name>Zn(2+)</name>
        <dbReference type="ChEBI" id="CHEBI:29105"/>
    </cofactor>
</comment>
<dbReference type="GO" id="GO:0004222">
    <property type="term" value="F:metalloendopeptidase activity"/>
    <property type="evidence" value="ECO:0007669"/>
    <property type="project" value="InterPro"/>
</dbReference>
<evidence type="ECO:0000256" key="3">
    <source>
        <dbReference type="ARBA" id="ARBA00022670"/>
    </source>
</evidence>
<comment type="similarity">
    <text evidence="2">Belongs to the peptidase M35 family.</text>
</comment>
<evidence type="ECO:0000256" key="6">
    <source>
        <dbReference type="ARBA" id="ARBA00022833"/>
    </source>
</evidence>
<evidence type="ECO:0000313" key="11">
    <source>
        <dbReference type="Proteomes" id="UP000027456"/>
    </source>
</evidence>
<dbReference type="STRING" id="1423351.A0A074RTG4"/>
<dbReference type="AlphaFoldDB" id="A0A074RTG4"/>
<dbReference type="GO" id="GO:0006508">
    <property type="term" value="P:proteolysis"/>
    <property type="evidence" value="ECO:0007669"/>
    <property type="project" value="UniProtKB-KW"/>
</dbReference>
<dbReference type="Gene3D" id="3.40.390.10">
    <property type="entry name" value="Collagenase (Catalytic Domain)"/>
    <property type="match status" value="1"/>
</dbReference>
<gene>
    <name evidence="10" type="ORF">V565_085600</name>
</gene>
<reference evidence="10 11" key="1">
    <citation type="submission" date="2013-12" db="EMBL/GenBank/DDBJ databases">
        <authorList>
            <person name="Cubeta M."/>
            <person name="Pakala S."/>
            <person name="Fedorova N."/>
            <person name="Thomas E."/>
            <person name="Dean R."/>
            <person name="Jabaji S."/>
            <person name="Neate S."/>
            <person name="Toda T."/>
            <person name="Tavantzis S."/>
            <person name="Vilgalys R."/>
            <person name="Bharathan N."/>
            <person name="Pakala S."/>
            <person name="Losada L.S."/>
            <person name="Zafar N."/>
            <person name="Nierman W."/>
        </authorList>
    </citation>
    <scope>NUCLEOTIDE SEQUENCE [LARGE SCALE GENOMIC DNA]</scope>
    <source>
        <strain evidence="10 11">123E</strain>
    </source>
</reference>
<accession>A0A074RTG4</accession>
<name>A0A074RTG4_9AGAM</name>
<evidence type="ECO:0000256" key="2">
    <source>
        <dbReference type="ARBA" id="ARBA00010279"/>
    </source>
</evidence>
<keyword evidence="6" id="KW-0862">Zinc</keyword>
<evidence type="ECO:0000256" key="7">
    <source>
        <dbReference type="ARBA" id="ARBA00023049"/>
    </source>
</evidence>
<dbReference type="InterPro" id="IPR029463">
    <property type="entry name" value="Lys_MEP"/>
</dbReference>
<dbReference type="Pfam" id="PF14521">
    <property type="entry name" value="Aspzincin_M35"/>
    <property type="match status" value="1"/>
</dbReference>
<evidence type="ECO:0000256" key="8">
    <source>
        <dbReference type="SAM" id="SignalP"/>
    </source>
</evidence>
<dbReference type="InterPro" id="IPR024079">
    <property type="entry name" value="MetalloPept_cat_dom_sf"/>
</dbReference>
<dbReference type="SUPFAM" id="SSF55486">
    <property type="entry name" value="Metalloproteases ('zincins'), catalytic domain"/>
    <property type="match status" value="1"/>
</dbReference>
<evidence type="ECO:0000313" key="10">
    <source>
        <dbReference type="EMBL" id="KEP50159.1"/>
    </source>
</evidence>
<dbReference type="Proteomes" id="UP000027456">
    <property type="component" value="Unassembled WGS sequence"/>
</dbReference>
<evidence type="ECO:0000256" key="1">
    <source>
        <dbReference type="ARBA" id="ARBA00001947"/>
    </source>
</evidence>
<keyword evidence="5" id="KW-0378">Hydrolase</keyword>
<comment type="caution">
    <text evidence="10">The sequence shown here is derived from an EMBL/GenBank/DDBJ whole genome shotgun (WGS) entry which is preliminary data.</text>
</comment>
<proteinExistence type="inferred from homology"/>
<keyword evidence="8" id="KW-0732">Signal</keyword>
<evidence type="ECO:0000259" key="9">
    <source>
        <dbReference type="SMART" id="SM01351"/>
    </source>
</evidence>
<feature type="chain" id="PRO_5001700110" evidence="8">
    <location>
        <begin position="18"/>
        <end position="231"/>
    </location>
</feature>
<dbReference type="PANTHER" id="PTHR37016">
    <property type="match status" value="1"/>
</dbReference>
<keyword evidence="7" id="KW-0482">Metalloprotease</keyword>
<dbReference type="HOGENOM" id="CLU_103873_1_0_1"/>
<evidence type="ECO:0000256" key="4">
    <source>
        <dbReference type="ARBA" id="ARBA00022723"/>
    </source>
</evidence>
<organism evidence="10 11">
    <name type="scientific">Rhizoctonia solani 123E</name>
    <dbReference type="NCBI Taxonomy" id="1423351"/>
    <lineage>
        <taxon>Eukaryota</taxon>
        <taxon>Fungi</taxon>
        <taxon>Dikarya</taxon>
        <taxon>Basidiomycota</taxon>
        <taxon>Agaricomycotina</taxon>
        <taxon>Agaricomycetes</taxon>
        <taxon>Cantharellales</taxon>
        <taxon>Ceratobasidiaceae</taxon>
        <taxon>Rhizoctonia</taxon>
    </lineage>
</organism>
<keyword evidence="11" id="KW-1185">Reference proteome</keyword>
<feature type="domain" description="Lysine-specific metallo-endopeptidase" evidence="9">
    <location>
        <begin position="96"/>
        <end position="227"/>
    </location>
</feature>
<protein>
    <submittedName>
        <fullName evidence="10">Peptidyl-lys metalloendopeptidase</fullName>
    </submittedName>
</protein>
<dbReference type="EMBL" id="AZST01000281">
    <property type="protein sequence ID" value="KEP50159.1"/>
    <property type="molecule type" value="Genomic_DNA"/>
</dbReference>
<dbReference type="PANTHER" id="PTHR37016:SF3">
    <property type="entry name" value="NEUTRAL PROTEASE 2-RELATED"/>
    <property type="match status" value="1"/>
</dbReference>